<accession>A0A5C5CF32</accession>
<dbReference type="RefSeq" id="WP_140022164.1">
    <property type="nucleotide sequence ID" value="NZ_JACIEX010000005.1"/>
</dbReference>
<dbReference type="Proteomes" id="UP000313390">
    <property type="component" value="Unassembled WGS sequence"/>
</dbReference>
<evidence type="ECO:0000313" key="1">
    <source>
        <dbReference type="EMBL" id="TNV09983.1"/>
    </source>
</evidence>
<dbReference type="AlphaFoldDB" id="A0A5C5CF32"/>
<dbReference type="OrthoDB" id="8455311at2"/>
<organism evidence="1 2">
    <name type="scientific">Brucella pecoris</name>
    <dbReference type="NCBI Taxonomy" id="867683"/>
    <lineage>
        <taxon>Bacteria</taxon>
        <taxon>Pseudomonadati</taxon>
        <taxon>Pseudomonadota</taxon>
        <taxon>Alphaproteobacteria</taxon>
        <taxon>Hyphomicrobiales</taxon>
        <taxon>Brucellaceae</taxon>
        <taxon>Brucella/Ochrobactrum group</taxon>
        <taxon>Brucella</taxon>
    </lineage>
</organism>
<name>A0A5C5CF32_9HYPH</name>
<reference evidence="1 2" key="1">
    <citation type="journal article" date="2011" name="Int. J. Syst. Evol. Microbiol.">
        <title>Ochrobactrum pecoris sp. nov., isolated from farm animals.</title>
        <authorList>
            <person name="Kampfer P."/>
            <person name="Huber B."/>
            <person name="Busse H.J."/>
            <person name="Scholz H.C."/>
            <person name="Tomaso H."/>
            <person name="Hotzel H."/>
            <person name="Melzer F."/>
        </authorList>
    </citation>
    <scope>NUCLEOTIDE SEQUENCE [LARGE SCALE GENOMIC DNA]</scope>
    <source>
        <strain evidence="1 2">08RB2639</strain>
    </source>
</reference>
<protein>
    <submittedName>
        <fullName evidence="1">Uncharacterized protein</fullName>
    </submittedName>
</protein>
<dbReference type="EMBL" id="VEWK01000011">
    <property type="protein sequence ID" value="TNV09983.1"/>
    <property type="molecule type" value="Genomic_DNA"/>
</dbReference>
<evidence type="ECO:0000313" key="2">
    <source>
        <dbReference type="Proteomes" id="UP000313390"/>
    </source>
</evidence>
<sequence>MKGMKNTEQHKQHGFMLFVTCVLSFTAFLFAVDFSTLGEDVARGQSGGVVARQIEGSPATPVRQQSSPSPQPMRAILIEAMAAKIKAVYLDGTGAALPVAAVAIVFPKVNSPEAAQNFQRLTVLQRHFGSARAPPKSA</sequence>
<gene>
    <name evidence="1" type="ORF">FIB18_18845</name>
</gene>
<proteinExistence type="predicted"/>
<comment type="caution">
    <text evidence="1">The sequence shown here is derived from an EMBL/GenBank/DDBJ whole genome shotgun (WGS) entry which is preliminary data.</text>
</comment>